<protein>
    <recommendedName>
        <fullName evidence="4">DUF2213 domain-containing protein</fullName>
    </recommendedName>
</protein>
<gene>
    <name evidence="2" type="ORF">J2Z60_001063</name>
</gene>
<dbReference type="PIRSF" id="PIRSF029215">
    <property type="entry name" value="UCP029215"/>
    <property type="match status" value="1"/>
</dbReference>
<dbReference type="Pfam" id="PF09979">
    <property type="entry name" value="DUF2213"/>
    <property type="match status" value="1"/>
</dbReference>
<keyword evidence="1" id="KW-0175">Coiled coil</keyword>
<accession>A0ABS4MDY0</accession>
<evidence type="ECO:0000313" key="3">
    <source>
        <dbReference type="Proteomes" id="UP001519292"/>
    </source>
</evidence>
<keyword evidence="3" id="KW-1185">Reference proteome</keyword>
<evidence type="ECO:0000256" key="1">
    <source>
        <dbReference type="SAM" id="Coils"/>
    </source>
</evidence>
<sequence>MLTRYDSAPINNLRLDQQTGYLHADNVPIARVGVFPYINAKGQVTMEAKLPDDLLTDSTIETANSKPITEDHPKEAVNSRNSEKYMKGFTADNAHAENGMIKVDMTITNKDLIDRVLKGDKQELSIGFSTNNYPVKGNYKGMTYDSIQKNIQINHIAVVKRGRAGHSVRLTGDSAEMLIEDESEEQKLMETTKVHVNGTDITVASQDVDKLMKLDSDNSDSNKKIAEYEAKIKEYKSKVAALQANADEAQASADKSQAKADSLDKELATYKSKFEGDALDKAVEERMNLIKVVKSYVGDSYDFKGKSLEDMKKAAIKTVNDSIDLDNKSNEYVNAYFDSMVANRKPSSVVGYTGAEIKGDSLSDLESKAMEARNSIYNY</sequence>
<dbReference type="RefSeq" id="WP_209686633.1">
    <property type="nucleotide sequence ID" value="NZ_JAGGLU010000005.1"/>
</dbReference>
<reference evidence="2 3" key="1">
    <citation type="submission" date="2021-03" db="EMBL/GenBank/DDBJ databases">
        <title>Genomic Encyclopedia of Type Strains, Phase IV (KMG-IV): sequencing the most valuable type-strain genomes for metagenomic binning, comparative biology and taxonomic classification.</title>
        <authorList>
            <person name="Goeker M."/>
        </authorList>
    </citation>
    <scope>NUCLEOTIDE SEQUENCE [LARGE SCALE GENOMIC DNA]</scope>
    <source>
        <strain evidence="2 3">DSM 101872</strain>
    </source>
</reference>
<feature type="coiled-coil region" evidence="1">
    <location>
        <begin position="211"/>
        <end position="273"/>
    </location>
</feature>
<dbReference type="InterPro" id="IPR016913">
    <property type="entry name" value="UCP029215"/>
</dbReference>
<comment type="caution">
    <text evidence="2">The sequence shown here is derived from an EMBL/GenBank/DDBJ whole genome shotgun (WGS) entry which is preliminary data.</text>
</comment>
<dbReference type="Proteomes" id="UP001519292">
    <property type="component" value="Unassembled WGS sequence"/>
</dbReference>
<proteinExistence type="predicted"/>
<evidence type="ECO:0008006" key="4">
    <source>
        <dbReference type="Google" id="ProtNLM"/>
    </source>
</evidence>
<evidence type="ECO:0000313" key="2">
    <source>
        <dbReference type="EMBL" id="MBP2057888.1"/>
    </source>
</evidence>
<organism evidence="2 3">
    <name type="scientific">Lactobacillus colini</name>
    <dbReference type="NCBI Taxonomy" id="1819254"/>
    <lineage>
        <taxon>Bacteria</taxon>
        <taxon>Bacillati</taxon>
        <taxon>Bacillota</taxon>
        <taxon>Bacilli</taxon>
        <taxon>Lactobacillales</taxon>
        <taxon>Lactobacillaceae</taxon>
        <taxon>Lactobacillus</taxon>
    </lineage>
</organism>
<name>A0ABS4MDY0_9LACO</name>
<dbReference type="EMBL" id="JAGGLU010000005">
    <property type="protein sequence ID" value="MBP2057888.1"/>
    <property type="molecule type" value="Genomic_DNA"/>
</dbReference>